<gene>
    <name evidence="5" type="ORF">B4U80_13218</name>
</gene>
<proteinExistence type="predicted"/>
<keyword evidence="3" id="KW-0862">Zinc</keyword>
<feature type="domain" description="PWWP" evidence="4">
    <location>
        <begin position="171"/>
        <end position="223"/>
    </location>
</feature>
<dbReference type="VEuPathDB" id="VectorBase:LDEU007584"/>
<dbReference type="Proteomes" id="UP000288716">
    <property type="component" value="Unassembled WGS sequence"/>
</dbReference>
<dbReference type="Gene3D" id="2.30.30.140">
    <property type="match status" value="1"/>
</dbReference>
<keyword evidence="2" id="KW-0863">Zinc-finger</keyword>
<dbReference type="SUPFAM" id="SSF63748">
    <property type="entry name" value="Tudor/PWWP/MBT"/>
    <property type="match status" value="1"/>
</dbReference>
<evidence type="ECO:0000313" key="5">
    <source>
        <dbReference type="EMBL" id="RWS24457.1"/>
    </source>
</evidence>
<reference evidence="5 6" key="1">
    <citation type="journal article" date="2018" name="Gigascience">
        <title>Genomes of trombidid mites reveal novel predicted allergens and laterally-transferred genes associated with secondary metabolism.</title>
        <authorList>
            <person name="Dong X."/>
            <person name="Chaisiri K."/>
            <person name="Xia D."/>
            <person name="Armstrong S.D."/>
            <person name="Fang Y."/>
            <person name="Donnelly M.J."/>
            <person name="Kadowaki T."/>
            <person name="McGarry J.W."/>
            <person name="Darby A.C."/>
            <person name="Makepeace B.L."/>
        </authorList>
    </citation>
    <scope>NUCLEOTIDE SEQUENCE [LARGE SCALE GENOMIC DNA]</scope>
    <source>
        <strain evidence="5">UoL-UT</strain>
    </source>
</reference>
<dbReference type="PROSITE" id="PS50812">
    <property type="entry name" value="PWWP"/>
    <property type="match status" value="1"/>
</dbReference>
<accession>A0A443SAB6</accession>
<dbReference type="EMBL" id="NCKV01004857">
    <property type="protein sequence ID" value="RWS24457.1"/>
    <property type="molecule type" value="Genomic_DNA"/>
</dbReference>
<protein>
    <recommendedName>
        <fullName evidence="4">PWWP domain-containing protein</fullName>
    </recommendedName>
</protein>
<evidence type="ECO:0000256" key="2">
    <source>
        <dbReference type="ARBA" id="ARBA00022771"/>
    </source>
</evidence>
<dbReference type="GO" id="GO:0008270">
    <property type="term" value="F:zinc ion binding"/>
    <property type="evidence" value="ECO:0007669"/>
    <property type="project" value="UniProtKB-KW"/>
</dbReference>
<keyword evidence="1" id="KW-0479">Metal-binding</keyword>
<dbReference type="OrthoDB" id="298344at2759"/>
<evidence type="ECO:0000259" key="4">
    <source>
        <dbReference type="PROSITE" id="PS50812"/>
    </source>
</evidence>
<dbReference type="PANTHER" id="PTHR46453">
    <property type="entry name" value="PROTEIN KINASE C-BINDING PROTEIN 1"/>
    <property type="match status" value="1"/>
</dbReference>
<evidence type="ECO:0000313" key="6">
    <source>
        <dbReference type="Proteomes" id="UP000288716"/>
    </source>
</evidence>
<dbReference type="GO" id="GO:0005634">
    <property type="term" value="C:nucleus"/>
    <property type="evidence" value="ECO:0007669"/>
    <property type="project" value="TreeGrafter"/>
</dbReference>
<evidence type="ECO:0000256" key="1">
    <source>
        <dbReference type="ARBA" id="ARBA00022723"/>
    </source>
</evidence>
<dbReference type="Pfam" id="PF00855">
    <property type="entry name" value="PWWP"/>
    <property type="match status" value="1"/>
</dbReference>
<sequence>MYRCSESVLTECFKGAEKWNSFLCHQCLLFQHKDCVKKEFGIDSCIYCFRRSIERGKNVGRFEVNDALKWVLWHIQDAVGVQMKLLNDLVIKAATWQFTTSEDFIIFLKQRICSVFTKGKVDRASVSVYREMHKIAMKEVKDFQRCKDCFQSRHRFEEFNEFWISNVCSKPHLLVYAKVPKFPLWPAKVLDNRPNKEQLFCRFFGTKDECWVSAEKCYLLSEEYPGKTEPKVDKSFLQAKEELEKHVQNLISQFPSKFRFPPVRHAVNAKALSLFEEPLFCNEEVKDLEFIEEIKRGDLNEEIAMTEEFCVKQEIISTLDTSEVNNSVVDNTDTDNLSLDDKELNDSTANKENELNVVELLCDLKPSYNSIEEAEFDLKKQKKKLFVNILRLQE</sequence>
<comment type="caution">
    <text evidence="5">The sequence shown here is derived from an EMBL/GenBank/DDBJ whole genome shotgun (WGS) entry which is preliminary data.</text>
</comment>
<keyword evidence="6" id="KW-1185">Reference proteome</keyword>
<organism evidence="5 6">
    <name type="scientific">Leptotrombidium deliense</name>
    <dbReference type="NCBI Taxonomy" id="299467"/>
    <lineage>
        <taxon>Eukaryota</taxon>
        <taxon>Metazoa</taxon>
        <taxon>Ecdysozoa</taxon>
        <taxon>Arthropoda</taxon>
        <taxon>Chelicerata</taxon>
        <taxon>Arachnida</taxon>
        <taxon>Acari</taxon>
        <taxon>Acariformes</taxon>
        <taxon>Trombidiformes</taxon>
        <taxon>Prostigmata</taxon>
        <taxon>Anystina</taxon>
        <taxon>Parasitengona</taxon>
        <taxon>Trombiculoidea</taxon>
        <taxon>Trombiculidae</taxon>
        <taxon>Leptotrombidium</taxon>
    </lineage>
</organism>
<dbReference type="AlphaFoldDB" id="A0A443SAB6"/>
<dbReference type="GO" id="GO:0003714">
    <property type="term" value="F:transcription corepressor activity"/>
    <property type="evidence" value="ECO:0007669"/>
    <property type="project" value="TreeGrafter"/>
</dbReference>
<evidence type="ECO:0000256" key="3">
    <source>
        <dbReference type="ARBA" id="ARBA00022833"/>
    </source>
</evidence>
<dbReference type="GO" id="GO:0005737">
    <property type="term" value="C:cytoplasm"/>
    <property type="evidence" value="ECO:0007669"/>
    <property type="project" value="TreeGrafter"/>
</dbReference>
<dbReference type="InterPro" id="IPR000313">
    <property type="entry name" value="PWWP_dom"/>
</dbReference>
<name>A0A443SAB6_9ACAR</name>
<dbReference type="PANTHER" id="PTHR46453:SF5">
    <property type="entry name" value="PROTEIN KINASE C-BINDING PROTEIN 1 ISOFORM X1"/>
    <property type="match status" value="1"/>
</dbReference>
<dbReference type="STRING" id="299467.A0A443SAB6"/>